<dbReference type="GO" id="GO:0015293">
    <property type="term" value="F:symporter activity"/>
    <property type="evidence" value="ECO:0007669"/>
    <property type="project" value="UniProtKB-KW"/>
</dbReference>
<evidence type="ECO:0000256" key="8">
    <source>
        <dbReference type="ARBA" id="ARBA00023053"/>
    </source>
</evidence>
<dbReference type="GO" id="GO:0005886">
    <property type="term" value="C:plasma membrane"/>
    <property type="evidence" value="ECO:0007669"/>
    <property type="project" value="UniProtKB-SubCell"/>
</dbReference>
<name>A0A832I8I9_9THEM</name>
<evidence type="ECO:0000256" key="2">
    <source>
        <dbReference type="ARBA" id="ARBA00006434"/>
    </source>
</evidence>
<keyword evidence="4" id="KW-1003">Cell membrane</keyword>
<feature type="transmembrane region" description="Helical" evidence="14">
    <location>
        <begin position="458"/>
        <end position="480"/>
    </location>
</feature>
<dbReference type="EMBL" id="DTKQ01000055">
    <property type="protein sequence ID" value="HGZ80240.1"/>
    <property type="molecule type" value="Genomic_DNA"/>
</dbReference>
<keyword evidence="6" id="KW-0769">Symport</keyword>
<gene>
    <name evidence="15" type="ORF">ENW55_09710</name>
</gene>
<dbReference type="GO" id="GO:0006814">
    <property type="term" value="P:sodium ion transport"/>
    <property type="evidence" value="ECO:0007669"/>
    <property type="project" value="UniProtKB-KW"/>
</dbReference>
<feature type="transmembrane region" description="Helical" evidence="14">
    <location>
        <begin position="401"/>
        <end position="420"/>
    </location>
</feature>
<dbReference type="InterPro" id="IPR038377">
    <property type="entry name" value="Na/Glc_symporter_sf"/>
</dbReference>
<dbReference type="PANTHER" id="PTHR48086">
    <property type="entry name" value="SODIUM/PROLINE SYMPORTER-RELATED"/>
    <property type="match status" value="1"/>
</dbReference>
<dbReference type="PROSITE" id="PS50283">
    <property type="entry name" value="NA_SOLUT_SYMP_3"/>
    <property type="match status" value="1"/>
</dbReference>
<dbReference type="InterPro" id="IPR001734">
    <property type="entry name" value="Na/solute_symporter"/>
</dbReference>
<feature type="transmembrane region" description="Helical" evidence="14">
    <location>
        <begin position="6"/>
        <end position="24"/>
    </location>
</feature>
<keyword evidence="7 14" id="KW-1133">Transmembrane helix</keyword>
<evidence type="ECO:0000256" key="6">
    <source>
        <dbReference type="ARBA" id="ARBA00022847"/>
    </source>
</evidence>
<feature type="transmembrane region" description="Helical" evidence="14">
    <location>
        <begin position="120"/>
        <end position="147"/>
    </location>
</feature>
<evidence type="ECO:0008006" key="16">
    <source>
        <dbReference type="Google" id="ProtNLM"/>
    </source>
</evidence>
<proteinExistence type="inferred from homology"/>
<evidence type="ECO:0000256" key="3">
    <source>
        <dbReference type="ARBA" id="ARBA00022448"/>
    </source>
</evidence>
<keyword evidence="5 14" id="KW-0812">Transmembrane</keyword>
<comment type="caution">
    <text evidence="15">The sequence shown here is derived from an EMBL/GenBank/DDBJ whole genome shotgun (WGS) entry which is preliminary data.</text>
</comment>
<evidence type="ECO:0000256" key="10">
    <source>
        <dbReference type="ARBA" id="ARBA00023136"/>
    </source>
</evidence>
<dbReference type="InterPro" id="IPR050277">
    <property type="entry name" value="Sodium:Solute_Symporter"/>
</dbReference>
<dbReference type="CDD" id="cd10322">
    <property type="entry name" value="SLC5sbd"/>
    <property type="match status" value="1"/>
</dbReference>
<protein>
    <recommendedName>
        <fullName evidence="16">Sodium:solute symporter</fullName>
    </recommendedName>
</protein>
<comment type="subcellular location">
    <subcellularLocation>
        <location evidence="1">Cell membrane</location>
        <topology evidence="1">Multi-pass membrane protein</topology>
    </subcellularLocation>
</comment>
<evidence type="ECO:0000256" key="9">
    <source>
        <dbReference type="ARBA" id="ARBA00023065"/>
    </source>
</evidence>
<keyword evidence="9" id="KW-0406">Ion transport</keyword>
<evidence type="ECO:0000256" key="1">
    <source>
        <dbReference type="ARBA" id="ARBA00004651"/>
    </source>
</evidence>
<evidence type="ECO:0000256" key="11">
    <source>
        <dbReference type="ARBA" id="ARBA00023201"/>
    </source>
</evidence>
<evidence type="ECO:0000256" key="5">
    <source>
        <dbReference type="ARBA" id="ARBA00022692"/>
    </source>
</evidence>
<evidence type="ECO:0000256" key="14">
    <source>
        <dbReference type="SAM" id="Phobius"/>
    </source>
</evidence>
<keyword evidence="8" id="KW-0915">Sodium</keyword>
<feature type="transmembrane region" description="Helical" evidence="14">
    <location>
        <begin position="76"/>
        <end position="99"/>
    </location>
</feature>
<dbReference type="Pfam" id="PF00474">
    <property type="entry name" value="SSF"/>
    <property type="match status" value="1"/>
</dbReference>
<feature type="transmembrane region" description="Helical" evidence="14">
    <location>
        <begin position="44"/>
        <end position="64"/>
    </location>
</feature>
<organism evidence="15">
    <name type="scientific">Pseudothermotoga hypogea</name>
    <dbReference type="NCBI Taxonomy" id="57487"/>
    <lineage>
        <taxon>Bacteria</taxon>
        <taxon>Thermotogati</taxon>
        <taxon>Thermotogota</taxon>
        <taxon>Thermotogae</taxon>
        <taxon>Thermotogales</taxon>
        <taxon>Thermotogaceae</taxon>
        <taxon>Pseudothermotoga</taxon>
    </lineage>
</organism>
<feature type="transmembrane region" description="Helical" evidence="14">
    <location>
        <begin position="187"/>
        <end position="211"/>
    </location>
</feature>
<dbReference type="SUPFAM" id="SSF46785">
    <property type="entry name" value="Winged helix' DNA-binding domain"/>
    <property type="match status" value="2"/>
</dbReference>
<evidence type="ECO:0000256" key="13">
    <source>
        <dbReference type="RuleBase" id="RU362091"/>
    </source>
</evidence>
<feature type="transmembrane region" description="Helical" evidence="14">
    <location>
        <begin position="274"/>
        <end position="296"/>
    </location>
</feature>
<feature type="transmembrane region" description="Helical" evidence="14">
    <location>
        <begin position="427"/>
        <end position="446"/>
    </location>
</feature>
<feature type="transmembrane region" description="Helical" evidence="14">
    <location>
        <begin position="231"/>
        <end position="253"/>
    </location>
</feature>
<keyword evidence="11" id="KW-0739">Sodium transport</keyword>
<keyword evidence="10 14" id="KW-0472">Membrane</keyword>
<accession>A0A832I8I9</accession>
<sequence length="646" mass="70603">MGTAGIFTIFFAIFGFVMVVVGWITRKWIGRSTDYLVAGRQINLLVNILGVAAIGYAGTTLTLAPAFTLMGGLVKSIFMLGVAYSITGIVSYALLIAPVARRTGAHTLPEWLEIRYDSKVRFVVTLTTIVAMLGITANNVLSMATIISGFTGWSVQMTILITFAIFMFFTVLGGMWAVTLTDFIQGVLCTIAIPLLLGFLFVKYGGLSFVAQNWPGGDFWTQGIAGKTFPWFSISYPSVLVAFFLYGMALVWGSNSYWIRVSSVRSERVAKYSFLWAAVILFLANGFMYPLLGAYVGATNPGAFVPRGSAAPAAAFGIFLRTAPPVLAAYFLLTTMAASVSTSTTYYMAGSSVIVRDLYQRFFKPNAKPEQLVKPSMLFNTIFGVASLLLCFFPGGPVYLFAFATAWLAPVAVIVILGFYTRKFSSTGAFVGGLVGLIFMSIWTLLDLTKVYPLSSKIGHMVIPGLAVSLAAAMIANFFGKSKYEISIQKRDKLTETELEVLELIYKGYNTMAEITDLLDVDSSKSGTLVLSLERAGVIERLGNGGMNFYTFKVTDFGKDVLKKMRKTNEGVEIDEVGLKLLEHVKEGKQILADKLSKETGLNPMALATVINSLVRRGYLKESGLWRRRISITKEGLEVLSKFKKS</sequence>
<comment type="catalytic activity">
    <reaction evidence="12">
        <text>L-proline(in) + Na(+)(in) = L-proline(out) + Na(+)(out)</text>
        <dbReference type="Rhea" id="RHEA:28967"/>
        <dbReference type="ChEBI" id="CHEBI:29101"/>
        <dbReference type="ChEBI" id="CHEBI:60039"/>
    </reaction>
</comment>
<dbReference type="InterPro" id="IPR036390">
    <property type="entry name" value="WH_DNA-bd_sf"/>
</dbReference>
<dbReference type="Gene3D" id="1.20.1730.10">
    <property type="entry name" value="Sodium/glucose cotransporter"/>
    <property type="match status" value="1"/>
</dbReference>
<keyword evidence="3" id="KW-0813">Transport</keyword>
<evidence type="ECO:0000313" key="15">
    <source>
        <dbReference type="EMBL" id="HGZ80240.1"/>
    </source>
</evidence>
<feature type="transmembrane region" description="Helical" evidence="14">
    <location>
        <begin position="159"/>
        <end position="180"/>
    </location>
</feature>
<evidence type="ECO:0000256" key="4">
    <source>
        <dbReference type="ARBA" id="ARBA00022475"/>
    </source>
</evidence>
<dbReference type="AlphaFoldDB" id="A0A832I8I9"/>
<reference evidence="15" key="1">
    <citation type="journal article" date="2020" name="mSystems">
        <title>Genome- and Community-Level Interaction Insights into Carbon Utilization and Element Cycling Functions of Hydrothermarchaeota in Hydrothermal Sediment.</title>
        <authorList>
            <person name="Zhou Z."/>
            <person name="Liu Y."/>
            <person name="Xu W."/>
            <person name="Pan J."/>
            <person name="Luo Z.H."/>
            <person name="Li M."/>
        </authorList>
    </citation>
    <scope>NUCLEOTIDE SEQUENCE [LARGE SCALE GENOMIC DNA]</scope>
    <source>
        <strain evidence="15">SpSt-86</strain>
    </source>
</reference>
<evidence type="ECO:0000256" key="7">
    <source>
        <dbReference type="ARBA" id="ARBA00022989"/>
    </source>
</evidence>
<evidence type="ECO:0000256" key="12">
    <source>
        <dbReference type="ARBA" id="ARBA00033708"/>
    </source>
</evidence>
<dbReference type="PANTHER" id="PTHR48086:SF3">
    <property type="entry name" value="SODIUM_PROLINE SYMPORTER"/>
    <property type="match status" value="1"/>
</dbReference>
<feature type="transmembrane region" description="Helical" evidence="14">
    <location>
        <begin position="376"/>
        <end position="395"/>
    </location>
</feature>
<comment type="similarity">
    <text evidence="2 13">Belongs to the sodium:solute symporter (SSF) (TC 2.A.21) family.</text>
</comment>